<keyword evidence="4" id="KW-1185">Reference proteome</keyword>
<dbReference type="AlphaFoldDB" id="A0A6A5YRG3"/>
<dbReference type="OrthoDB" id="3796763at2759"/>
<accession>A0A6A5YRG3</accession>
<protein>
    <submittedName>
        <fullName evidence="3">Uncharacterized protein</fullName>
    </submittedName>
</protein>
<feature type="transmembrane region" description="Helical" evidence="2">
    <location>
        <begin position="12"/>
        <end position="36"/>
    </location>
</feature>
<evidence type="ECO:0000313" key="3">
    <source>
        <dbReference type="EMBL" id="KAF2109692.1"/>
    </source>
</evidence>
<feature type="transmembrane region" description="Helical" evidence="2">
    <location>
        <begin position="129"/>
        <end position="153"/>
    </location>
</feature>
<dbReference type="EMBL" id="ML977341">
    <property type="protein sequence ID" value="KAF2109692.1"/>
    <property type="molecule type" value="Genomic_DNA"/>
</dbReference>
<proteinExistence type="predicted"/>
<feature type="region of interest" description="Disordered" evidence="1">
    <location>
        <begin position="698"/>
        <end position="717"/>
    </location>
</feature>
<sequence length="717" mass="78634">MARHALLAGWTPSIMILSFLAGMLLAFGHHLFYASLRDRPTTSVSLMSGRYKGQQLTIAIGTALAFLVQAAFVLAVSTAYYQIFWAYIKRDAKSNNPPTLGRLDTVHSASSSIISLLTVPVWFHYPLLFFMALTVWLIPIAAVVPPATLSVALRENITSTSMEDAPQLNFSSFNFLANMPSTGFGSPSGDTQWFEYNGPSLHLTRTALSVAIQQSILPIEPPFQKTNSSWTVNFNAPSLQCDPASPDRTLAVQKNIAQYLKQDCMSPASFLAWYPRLTGKAKDPVLYLEPYYTYTNASGLFFEAEAMFHTDIDSTTGYQLTRKERAAEFYISIMPGMTLGRVDPSKDPCLLGDSLYIPTTSRKPLGSLADNSTMLVCKLYNSTYRTTFDYTNNLQVINTEVEQGPIAQIVDSIRGPMIATQVTDGCATFNKNPDDKAGKCEHDPTLLSQLAYQSILQAFTTLFTGNITLPYQVTTIVLSGTSSIRDTPLIDTKELAYLTNFDSDMVSQQIEEGPPEIPANLQAFLAPNSTTNHTSSSDRLLGKMLEDMFRNFTISLLSSPLYLANTSSPTALPKVQVTHATTEIIYVYRADTLWAAYGAAAFCTLVSVLIGFLSIFICKAPYSNSFSTIFRFAKGAELSTEIVGEDLDGKSPLPRYLEQATVRLHSQAEGDVEMMVVETKVDGSRTMLLEDDEALRSGTGGVAHVDNPANDRGTGFS</sequence>
<feature type="transmembrane region" description="Helical" evidence="2">
    <location>
        <begin position="594"/>
        <end position="617"/>
    </location>
</feature>
<keyword evidence="2" id="KW-0812">Transmembrane</keyword>
<evidence type="ECO:0000256" key="1">
    <source>
        <dbReference type="SAM" id="MobiDB-lite"/>
    </source>
</evidence>
<gene>
    <name evidence="3" type="ORF">BDV96DRAFT_635959</name>
</gene>
<name>A0A6A5YRG3_9PLEO</name>
<dbReference type="PANTHER" id="PTHR35041">
    <property type="entry name" value="MEDIATOR OF RNA POLYMERASE II TRANSCRIPTION SUBUNIT 1"/>
    <property type="match status" value="1"/>
</dbReference>
<keyword evidence="2" id="KW-1133">Transmembrane helix</keyword>
<keyword evidence="2" id="KW-0472">Membrane</keyword>
<dbReference type="Proteomes" id="UP000799770">
    <property type="component" value="Unassembled WGS sequence"/>
</dbReference>
<evidence type="ECO:0000313" key="4">
    <source>
        <dbReference type="Proteomes" id="UP000799770"/>
    </source>
</evidence>
<organism evidence="3 4">
    <name type="scientific">Lophiotrema nucula</name>
    <dbReference type="NCBI Taxonomy" id="690887"/>
    <lineage>
        <taxon>Eukaryota</taxon>
        <taxon>Fungi</taxon>
        <taxon>Dikarya</taxon>
        <taxon>Ascomycota</taxon>
        <taxon>Pezizomycotina</taxon>
        <taxon>Dothideomycetes</taxon>
        <taxon>Pleosporomycetidae</taxon>
        <taxon>Pleosporales</taxon>
        <taxon>Lophiotremataceae</taxon>
        <taxon>Lophiotrema</taxon>
    </lineage>
</organism>
<dbReference type="PANTHER" id="PTHR35041:SF6">
    <property type="entry name" value="FORMYLMETHIONINE DEFORMYLASE-LIKE PROTEIN-RELATED"/>
    <property type="match status" value="1"/>
</dbReference>
<reference evidence="3" key="1">
    <citation type="journal article" date="2020" name="Stud. Mycol.">
        <title>101 Dothideomycetes genomes: a test case for predicting lifestyles and emergence of pathogens.</title>
        <authorList>
            <person name="Haridas S."/>
            <person name="Albert R."/>
            <person name="Binder M."/>
            <person name="Bloem J."/>
            <person name="Labutti K."/>
            <person name="Salamov A."/>
            <person name="Andreopoulos B."/>
            <person name="Baker S."/>
            <person name="Barry K."/>
            <person name="Bills G."/>
            <person name="Bluhm B."/>
            <person name="Cannon C."/>
            <person name="Castanera R."/>
            <person name="Culley D."/>
            <person name="Daum C."/>
            <person name="Ezra D."/>
            <person name="Gonzalez J."/>
            <person name="Henrissat B."/>
            <person name="Kuo A."/>
            <person name="Liang C."/>
            <person name="Lipzen A."/>
            <person name="Lutzoni F."/>
            <person name="Magnuson J."/>
            <person name="Mondo S."/>
            <person name="Nolan M."/>
            <person name="Ohm R."/>
            <person name="Pangilinan J."/>
            <person name="Park H.-J."/>
            <person name="Ramirez L."/>
            <person name="Alfaro M."/>
            <person name="Sun H."/>
            <person name="Tritt A."/>
            <person name="Yoshinaga Y."/>
            <person name="Zwiers L.-H."/>
            <person name="Turgeon B."/>
            <person name="Goodwin S."/>
            <person name="Spatafora J."/>
            <person name="Crous P."/>
            <person name="Grigoriev I."/>
        </authorList>
    </citation>
    <scope>NUCLEOTIDE SEQUENCE</scope>
    <source>
        <strain evidence="3">CBS 627.86</strain>
    </source>
</reference>
<evidence type="ECO:0000256" key="2">
    <source>
        <dbReference type="SAM" id="Phobius"/>
    </source>
</evidence>
<feature type="transmembrane region" description="Helical" evidence="2">
    <location>
        <begin position="56"/>
        <end position="84"/>
    </location>
</feature>